<protein>
    <recommendedName>
        <fullName evidence="4">Cytochrome P450</fullName>
    </recommendedName>
</protein>
<comment type="similarity">
    <text evidence="1">Belongs to the cytochrome P450 family.</text>
</comment>
<keyword evidence="2" id="KW-0479">Metal-binding</keyword>
<dbReference type="InterPro" id="IPR002401">
    <property type="entry name" value="Cyt_P450_E_grp-I"/>
</dbReference>
<dbReference type="InterPro" id="IPR050121">
    <property type="entry name" value="Cytochrome_P450_monoxygenase"/>
</dbReference>
<dbReference type="GO" id="GO:0020037">
    <property type="term" value="F:heme binding"/>
    <property type="evidence" value="ECO:0007669"/>
    <property type="project" value="InterPro"/>
</dbReference>
<dbReference type="SUPFAM" id="SSF48264">
    <property type="entry name" value="Cytochrome P450"/>
    <property type="match status" value="1"/>
</dbReference>
<keyword evidence="2" id="KW-0408">Iron</keyword>
<dbReference type="InterPro" id="IPR036396">
    <property type="entry name" value="Cyt_P450_sf"/>
</dbReference>
<feature type="binding site" description="axial binding residue" evidence="2">
    <location>
        <position position="455"/>
    </location>
    <ligand>
        <name>heme</name>
        <dbReference type="ChEBI" id="CHEBI:30413"/>
    </ligand>
    <ligandPart>
        <name>Fe</name>
        <dbReference type="ChEBI" id="CHEBI:18248"/>
    </ligandPart>
</feature>
<dbReference type="PRINTS" id="PR00385">
    <property type="entry name" value="P450"/>
</dbReference>
<proteinExistence type="inferred from homology"/>
<dbReference type="PRINTS" id="PR00463">
    <property type="entry name" value="EP450I"/>
</dbReference>
<dbReference type="PANTHER" id="PTHR24305:SF166">
    <property type="entry name" value="CYTOCHROME P450 12A4, MITOCHONDRIAL-RELATED"/>
    <property type="match status" value="1"/>
</dbReference>
<dbReference type="GO" id="GO:0005506">
    <property type="term" value="F:iron ion binding"/>
    <property type="evidence" value="ECO:0007669"/>
    <property type="project" value="InterPro"/>
</dbReference>
<evidence type="ECO:0000313" key="3">
    <source>
        <dbReference type="EMBL" id="CAE0474323.1"/>
    </source>
</evidence>
<dbReference type="CDD" id="cd00302">
    <property type="entry name" value="cytochrome_P450"/>
    <property type="match status" value="1"/>
</dbReference>
<evidence type="ECO:0008006" key="4">
    <source>
        <dbReference type="Google" id="ProtNLM"/>
    </source>
</evidence>
<comment type="cofactor">
    <cofactor evidence="2">
        <name>heme</name>
        <dbReference type="ChEBI" id="CHEBI:30413"/>
    </cofactor>
</comment>
<dbReference type="AlphaFoldDB" id="A0A6S8YL43"/>
<dbReference type="GO" id="GO:0004497">
    <property type="term" value="F:monooxygenase activity"/>
    <property type="evidence" value="ECO:0007669"/>
    <property type="project" value="InterPro"/>
</dbReference>
<reference evidence="3" key="1">
    <citation type="submission" date="2021-01" db="EMBL/GenBank/DDBJ databases">
        <authorList>
            <person name="Corre E."/>
            <person name="Pelletier E."/>
            <person name="Niang G."/>
            <person name="Scheremetjew M."/>
            <person name="Finn R."/>
            <person name="Kale V."/>
            <person name="Holt S."/>
            <person name="Cochrane G."/>
            <person name="Meng A."/>
            <person name="Brown T."/>
            <person name="Cohen L."/>
        </authorList>
    </citation>
    <scope>NUCLEOTIDE SEQUENCE</scope>
    <source>
        <strain evidence="3">MM31A-1</strain>
    </source>
</reference>
<name>A0A6S8YL43_9STRA</name>
<dbReference type="Pfam" id="PF00067">
    <property type="entry name" value="p450"/>
    <property type="match status" value="1"/>
</dbReference>
<gene>
    <name evidence="3" type="ORF">CDEB00056_LOCUS19176</name>
</gene>
<dbReference type="GO" id="GO:0016705">
    <property type="term" value="F:oxidoreductase activity, acting on paired donors, with incorporation or reduction of molecular oxygen"/>
    <property type="evidence" value="ECO:0007669"/>
    <property type="project" value="InterPro"/>
</dbReference>
<evidence type="ECO:0000256" key="1">
    <source>
        <dbReference type="ARBA" id="ARBA00010617"/>
    </source>
</evidence>
<dbReference type="InterPro" id="IPR001128">
    <property type="entry name" value="Cyt_P450"/>
</dbReference>
<evidence type="ECO:0000256" key="2">
    <source>
        <dbReference type="PIRSR" id="PIRSR602401-1"/>
    </source>
</evidence>
<accession>A0A6S8YL43</accession>
<sequence>MFARVVAIISDVCEGHKKEVAVLFVLTSILSRVVYRSWQSNSSGEEKGECKRKQSTSTAPVTAPAGYIETIRNVASPNAPFFLLEMRLKTARQIFRVNVPLSGGLYVVSNPDAAREILKDVSCDKPIEIYKPFQSVTGDPGIFTRSTYDKMWTSVRKSTAHSFSSTQVQRMNRICTEHTEMWLTDRVQSSVNKFGSFVFDPSEEMTQLTFRSIMESAFEYTSNEQDFETFSHNVEVSLKEFAIKEGGNPFRFLYKRFDPSYYRALQSSKIAQEFVRKVLNTYRNGNDPKRSDATTLVKIICDNKSLTENQKITELYTFMLAGFDTTGYTLSSTLILLAKHPEVQRKLQRELLTLEPVERSKSKYLKCVINESMRLLPVAATGSYRKASRDFTFPDEGGGEIVIPKNAVVAMPFYVQNRDPANFAEPNLFIPERWETNYDKVKGAAIQFAYGARNCPGQSLAMAELYSTIPKILSEYKLELEKEGKLDYFLTLKYVGAKLRASRLESSS</sequence>
<dbReference type="Gene3D" id="1.10.630.10">
    <property type="entry name" value="Cytochrome P450"/>
    <property type="match status" value="1"/>
</dbReference>
<dbReference type="PANTHER" id="PTHR24305">
    <property type="entry name" value="CYTOCHROME P450"/>
    <property type="match status" value="1"/>
</dbReference>
<organism evidence="3">
    <name type="scientific">Chaetoceros debilis</name>
    <dbReference type="NCBI Taxonomy" id="122233"/>
    <lineage>
        <taxon>Eukaryota</taxon>
        <taxon>Sar</taxon>
        <taxon>Stramenopiles</taxon>
        <taxon>Ochrophyta</taxon>
        <taxon>Bacillariophyta</taxon>
        <taxon>Coscinodiscophyceae</taxon>
        <taxon>Chaetocerotophycidae</taxon>
        <taxon>Chaetocerotales</taxon>
        <taxon>Chaetocerotaceae</taxon>
        <taxon>Chaetoceros</taxon>
    </lineage>
</organism>
<dbReference type="EMBL" id="HBIO01024966">
    <property type="protein sequence ID" value="CAE0474323.1"/>
    <property type="molecule type" value="Transcribed_RNA"/>
</dbReference>
<keyword evidence="2" id="KW-0349">Heme</keyword>